<evidence type="ECO:0000313" key="2">
    <source>
        <dbReference type="Proteomes" id="UP000324222"/>
    </source>
</evidence>
<evidence type="ECO:0000313" key="1">
    <source>
        <dbReference type="EMBL" id="MPC41054.1"/>
    </source>
</evidence>
<name>A0A5B7F987_PORTR</name>
<proteinExistence type="predicted"/>
<protein>
    <submittedName>
        <fullName evidence="1">Uncharacterized protein</fullName>
    </submittedName>
</protein>
<dbReference type="OrthoDB" id="6376539at2759"/>
<sequence>MYNNFICSSDEVNHGKANVHGMREDATKPVLHRTSLMHPKTLEFLCVDELVAATVAYQLSVKSAELMFSIFLFMKRKNDNCQLNI</sequence>
<accession>A0A5B7F987</accession>
<dbReference type="AlphaFoldDB" id="A0A5B7F987"/>
<dbReference type="EMBL" id="VSRR010004907">
    <property type="protein sequence ID" value="MPC41054.1"/>
    <property type="molecule type" value="Genomic_DNA"/>
</dbReference>
<dbReference type="Proteomes" id="UP000324222">
    <property type="component" value="Unassembled WGS sequence"/>
</dbReference>
<gene>
    <name evidence="1" type="ORF">E2C01_034635</name>
</gene>
<comment type="caution">
    <text evidence="1">The sequence shown here is derived from an EMBL/GenBank/DDBJ whole genome shotgun (WGS) entry which is preliminary data.</text>
</comment>
<keyword evidence="2" id="KW-1185">Reference proteome</keyword>
<organism evidence="1 2">
    <name type="scientific">Portunus trituberculatus</name>
    <name type="common">Swimming crab</name>
    <name type="synonym">Neptunus trituberculatus</name>
    <dbReference type="NCBI Taxonomy" id="210409"/>
    <lineage>
        <taxon>Eukaryota</taxon>
        <taxon>Metazoa</taxon>
        <taxon>Ecdysozoa</taxon>
        <taxon>Arthropoda</taxon>
        <taxon>Crustacea</taxon>
        <taxon>Multicrustacea</taxon>
        <taxon>Malacostraca</taxon>
        <taxon>Eumalacostraca</taxon>
        <taxon>Eucarida</taxon>
        <taxon>Decapoda</taxon>
        <taxon>Pleocyemata</taxon>
        <taxon>Brachyura</taxon>
        <taxon>Eubrachyura</taxon>
        <taxon>Portunoidea</taxon>
        <taxon>Portunidae</taxon>
        <taxon>Portuninae</taxon>
        <taxon>Portunus</taxon>
    </lineage>
</organism>
<reference evidence="1 2" key="1">
    <citation type="submission" date="2019-05" db="EMBL/GenBank/DDBJ databases">
        <title>Another draft genome of Portunus trituberculatus and its Hox gene families provides insights of decapod evolution.</title>
        <authorList>
            <person name="Jeong J.-H."/>
            <person name="Song I."/>
            <person name="Kim S."/>
            <person name="Choi T."/>
            <person name="Kim D."/>
            <person name="Ryu S."/>
            <person name="Kim W."/>
        </authorList>
    </citation>
    <scope>NUCLEOTIDE SEQUENCE [LARGE SCALE GENOMIC DNA]</scope>
    <source>
        <tissue evidence="1">Muscle</tissue>
    </source>
</reference>